<name>A0A0F9NSM5_9ZZZZ</name>
<organism evidence="1">
    <name type="scientific">marine sediment metagenome</name>
    <dbReference type="NCBI Taxonomy" id="412755"/>
    <lineage>
        <taxon>unclassified sequences</taxon>
        <taxon>metagenomes</taxon>
        <taxon>ecological metagenomes</taxon>
    </lineage>
</organism>
<protein>
    <submittedName>
        <fullName evidence="1">Uncharacterized protein</fullName>
    </submittedName>
</protein>
<proteinExistence type="predicted"/>
<comment type="caution">
    <text evidence="1">The sequence shown here is derived from an EMBL/GenBank/DDBJ whole genome shotgun (WGS) entry which is preliminary data.</text>
</comment>
<evidence type="ECO:0000313" key="1">
    <source>
        <dbReference type="EMBL" id="KKM91830.1"/>
    </source>
</evidence>
<dbReference type="EMBL" id="LAZR01006482">
    <property type="protein sequence ID" value="KKM91830.1"/>
    <property type="molecule type" value="Genomic_DNA"/>
</dbReference>
<gene>
    <name evidence="1" type="ORF">LCGC14_1224540</name>
</gene>
<sequence>MIIMERYNKNINNPIKQFIDFDKNNKIFYISYYFDETKLVLKNAIVLDGTQDVDIKIENFNLAKYIYLTQID</sequence>
<dbReference type="AlphaFoldDB" id="A0A0F9NSM5"/>
<accession>A0A0F9NSM5</accession>
<reference evidence="1" key="1">
    <citation type="journal article" date="2015" name="Nature">
        <title>Complex archaea that bridge the gap between prokaryotes and eukaryotes.</title>
        <authorList>
            <person name="Spang A."/>
            <person name="Saw J.H."/>
            <person name="Jorgensen S.L."/>
            <person name="Zaremba-Niedzwiedzka K."/>
            <person name="Martijn J."/>
            <person name="Lind A.E."/>
            <person name="van Eijk R."/>
            <person name="Schleper C."/>
            <person name="Guy L."/>
            <person name="Ettema T.J."/>
        </authorList>
    </citation>
    <scope>NUCLEOTIDE SEQUENCE</scope>
</reference>